<dbReference type="Proteomes" id="UP001162741">
    <property type="component" value="Chromosome"/>
</dbReference>
<keyword evidence="1" id="KW-1133">Transmembrane helix</keyword>
<sequence length="332" mass="37962">MQKQIRAIKQVFFIWMMWMLASPLAASAQDYLEVKAVPDTTQIRIGEQFKLHLSARVQLAASPGVHFKIVFPHVPDSFAHFELVERSEIDTTGSNNLEKIFRQTVTLTSFDSGRWQVPPMKFEVFSATDGSYDSVFSKPIDIDVNTVAVDTTKAFKPIKPLRTVKWLWTDYILYIAAGVLLLVVIGLLIWFSRQKRVPKFVAPPPTETPYEAAIRQLQQMKTEQAWNNGDIKLFYTQLTDILRVYIEKQFRIAALEQTSAELLQNIKPITILNQQRDKLSAILTLADLAKFAKLQPAPQEHEQCVQSAIEFVEWSKPKKEEVKEEGKINPKA</sequence>
<gene>
    <name evidence="3" type="ORF">MKQ68_23620</name>
</gene>
<evidence type="ECO:0000313" key="3">
    <source>
        <dbReference type="EMBL" id="UYQ93074.1"/>
    </source>
</evidence>
<keyword evidence="2" id="KW-0732">Signal</keyword>
<feature type="chain" id="PRO_5046880147" description="Oxygen tolerance" evidence="2">
    <location>
        <begin position="29"/>
        <end position="332"/>
    </location>
</feature>
<protein>
    <recommendedName>
        <fullName evidence="5">Oxygen tolerance</fullName>
    </recommendedName>
</protein>
<feature type="transmembrane region" description="Helical" evidence="1">
    <location>
        <begin position="171"/>
        <end position="191"/>
    </location>
</feature>
<proteinExistence type="predicted"/>
<name>A0ABY6J450_9BACT</name>
<keyword evidence="1" id="KW-0812">Transmembrane</keyword>
<dbReference type="EMBL" id="CP107006">
    <property type="protein sequence ID" value="UYQ93074.1"/>
    <property type="molecule type" value="Genomic_DNA"/>
</dbReference>
<evidence type="ECO:0000313" key="4">
    <source>
        <dbReference type="Proteomes" id="UP001162741"/>
    </source>
</evidence>
<organism evidence="3 4">
    <name type="scientific">Chitinophaga horti</name>
    <dbReference type="NCBI Taxonomy" id="2920382"/>
    <lineage>
        <taxon>Bacteria</taxon>
        <taxon>Pseudomonadati</taxon>
        <taxon>Bacteroidota</taxon>
        <taxon>Chitinophagia</taxon>
        <taxon>Chitinophagales</taxon>
        <taxon>Chitinophagaceae</taxon>
        <taxon>Chitinophaga</taxon>
    </lineage>
</organism>
<evidence type="ECO:0000256" key="2">
    <source>
        <dbReference type="SAM" id="SignalP"/>
    </source>
</evidence>
<accession>A0ABY6J450</accession>
<evidence type="ECO:0000256" key="1">
    <source>
        <dbReference type="SAM" id="Phobius"/>
    </source>
</evidence>
<keyword evidence="4" id="KW-1185">Reference proteome</keyword>
<dbReference type="RefSeq" id="WP_264281212.1">
    <property type="nucleotide sequence ID" value="NZ_CP107006.1"/>
</dbReference>
<feature type="signal peptide" evidence="2">
    <location>
        <begin position="1"/>
        <end position="28"/>
    </location>
</feature>
<evidence type="ECO:0008006" key="5">
    <source>
        <dbReference type="Google" id="ProtNLM"/>
    </source>
</evidence>
<keyword evidence="1" id="KW-0472">Membrane</keyword>
<reference evidence="3" key="1">
    <citation type="submission" date="2022-10" db="EMBL/GenBank/DDBJ databases">
        <title>Chitinophaga sp. nov., isolated from soil.</title>
        <authorList>
            <person name="Jeon C.O."/>
        </authorList>
    </citation>
    <scope>NUCLEOTIDE SEQUENCE</scope>
    <source>
        <strain evidence="3">R8</strain>
    </source>
</reference>